<dbReference type="GO" id="GO:0050135">
    <property type="term" value="F:NADP+ nucleosidase activity"/>
    <property type="evidence" value="ECO:0007669"/>
    <property type="project" value="InterPro"/>
</dbReference>
<sequence length="198" mass="22782">MDIQVKEELALKYDELEFIGKSLANDYYQLCFRSEEEEPVKKTEENPVNKNEIKNIFIVHGHDGEMKHDVARTIKNLNINPIILSEQPNGGKTIIEKFESSSEHIDFAIVLVSGDDIQKDGKIRARQNVMYELGYFCGKLGRNRVLILNNKKNGDIEIPSDLYGVLYIEYLPENDSWKLQLVRELKDIDGNINVNLLV</sequence>
<evidence type="ECO:0000313" key="3">
    <source>
        <dbReference type="Proteomes" id="UP000297725"/>
    </source>
</evidence>
<feature type="domain" description="CD-NTase-associated protein 12/Pycsar effector protein TIR" evidence="1">
    <location>
        <begin position="55"/>
        <end position="170"/>
    </location>
</feature>
<reference evidence="2 3" key="1">
    <citation type="submission" date="2019-03" db="EMBL/GenBank/DDBJ databases">
        <title>Vagococcus sp. was isolated fron gut of Carduelis flavirostris.</title>
        <authorList>
            <person name="Ge Y."/>
        </authorList>
    </citation>
    <scope>NUCLEOTIDE SEQUENCE [LARGE SCALE GENOMIC DNA]</scope>
    <source>
        <strain evidence="2 3">CF-210</strain>
    </source>
</reference>
<evidence type="ECO:0000313" key="2">
    <source>
        <dbReference type="EMBL" id="TFZ41931.1"/>
    </source>
</evidence>
<dbReference type="InterPro" id="IPR019302">
    <property type="entry name" value="CAP12/PCTIR_TIR_dom"/>
</dbReference>
<dbReference type="EMBL" id="SRHU01000018">
    <property type="protein sequence ID" value="TFZ41931.1"/>
    <property type="molecule type" value="Genomic_DNA"/>
</dbReference>
<protein>
    <submittedName>
        <fullName evidence="2">Nucleotide-binding protein</fullName>
    </submittedName>
</protein>
<proteinExistence type="predicted"/>
<accession>A0AAJ5EFW2</accession>
<organism evidence="2 3">
    <name type="scientific">Vagococcus xieshaowenii</name>
    <dbReference type="NCBI Taxonomy" id="2562451"/>
    <lineage>
        <taxon>Bacteria</taxon>
        <taxon>Bacillati</taxon>
        <taxon>Bacillota</taxon>
        <taxon>Bacilli</taxon>
        <taxon>Lactobacillales</taxon>
        <taxon>Enterococcaceae</taxon>
        <taxon>Vagococcus</taxon>
    </lineage>
</organism>
<dbReference type="Proteomes" id="UP000297725">
    <property type="component" value="Unassembled WGS sequence"/>
</dbReference>
<dbReference type="Pfam" id="PF10137">
    <property type="entry name" value="CAP12-PCTIR_TIR"/>
    <property type="match status" value="1"/>
</dbReference>
<name>A0AAJ5EFW2_9ENTE</name>
<evidence type="ECO:0000259" key="1">
    <source>
        <dbReference type="Pfam" id="PF10137"/>
    </source>
</evidence>
<gene>
    <name evidence="2" type="ORF">E4031_04705</name>
</gene>
<comment type="caution">
    <text evidence="2">The sequence shown here is derived from an EMBL/GenBank/DDBJ whole genome shotgun (WGS) entry which is preliminary data.</text>
</comment>
<dbReference type="AlphaFoldDB" id="A0AAJ5EFW2"/>